<comment type="caution">
    <text evidence="1">The sequence shown here is derived from an EMBL/GenBank/DDBJ whole genome shotgun (WGS) entry which is preliminary data.</text>
</comment>
<evidence type="ECO:0000313" key="1">
    <source>
        <dbReference type="EMBL" id="ETO12344.1"/>
    </source>
</evidence>
<dbReference type="Proteomes" id="UP000023152">
    <property type="component" value="Unassembled WGS sequence"/>
</dbReference>
<evidence type="ECO:0008006" key="3">
    <source>
        <dbReference type="Google" id="ProtNLM"/>
    </source>
</evidence>
<reference evidence="1 2" key="1">
    <citation type="journal article" date="2013" name="Curr. Biol.">
        <title>The Genome of the Foraminiferan Reticulomyxa filosa.</title>
        <authorList>
            <person name="Glockner G."/>
            <person name="Hulsmann N."/>
            <person name="Schleicher M."/>
            <person name="Noegel A.A."/>
            <person name="Eichinger L."/>
            <person name="Gallinger C."/>
            <person name="Pawlowski J."/>
            <person name="Sierra R."/>
            <person name="Euteneuer U."/>
            <person name="Pillet L."/>
            <person name="Moustafa A."/>
            <person name="Platzer M."/>
            <person name="Groth M."/>
            <person name="Szafranski K."/>
            <person name="Schliwa M."/>
        </authorList>
    </citation>
    <scope>NUCLEOTIDE SEQUENCE [LARGE SCALE GENOMIC DNA]</scope>
</reference>
<sequence length="327" mass="36849">MAATDSSTIVAAIKALETTYMSHGIAINRSKCEWIAHQTCPPPLYFRSIPHNTFFNTTLVSIPLGNDDYRDNIMVQNVAKWDEQFDNVKNLRHAQTMLLLLRNSLQLSKVNYSIRANFAGFNSTWISRFDARIKDTLESILAHPITDTQWLHSQLPINKGGLGIRTAEPFTGAAYFASAMFANRKLPVIHKDITNILWIPPLEFDKAVAHYNSNSYSASNSVNIIDIHTTPSQAKLSQNINQYIRGTFKEKAENRMKKLLAATSSRHSSDYLKTLPNIFTKSHFGNNEFRSILKYRIGQDETTDSKCHGGNACQDTMDQHGDHALDA</sequence>
<keyword evidence="2" id="KW-1185">Reference proteome</keyword>
<protein>
    <recommendedName>
        <fullName evidence="3">Reverse transcriptase domain-containing protein</fullName>
    </recommendedName>
</protein>
<proteinExistence type="predicted"/>
<dbReference type="OrthoDB" id="7433202at2759"/>
<organism evidence="1 2">
    <name type="scientific">Reticulomyxa filosa</name>
    <dbReference type="NCBI Taxonomy" id="46433"/>
    <lineage>
        <taxon>Eukaryota</taxon>
        <taxon>Sar</taxon>
        <taxon>Rhizaria</taxon>
        <taxon>Retaria</taxon>
        <taxon>Foraminifera</taxon>
        <taxon>Monothalamids</taxon>
        <taxon>Reticulomyxidae</taxon>
        <taxon>Reticulomyxa</taxon>
    </lineage>
</organism>
<evidence type="ECO:0000313" key="2">
    <source>
        <dbReference type="Proteomes" id="UP000023152"/>
    </source>
</evidence>
<dbReference type="PANTHER" id="PTHR48462">
    <property type="entry name" value="PROTEIN, PUTATIVE-RELATED"/>
    <property type="match status" value="1"/>
</dbReference>
<dbReference type="AlphaFoldDB" id="X6MEM6"/>
<dbReference type="EMBL" id="ASPP01021504">
    <property type="protein sequence ID" value="ETO12344.1"/>
    <property type="molecule type" value="Genomic_DNA"/>
</dbReference>
<name>X6MEM6_RETFI</name>
<accession>X6MEM6</accession>
<dbReference type="PANTHER" id="PTHR48462:SF1">
    <property type="entry name" value="PROTEIN, PUTATIVE-RELATED"/>
    <property type="match status" value="1"/>
</dbReference>
<gene>
    <name evidence="1" type="ORF">RFI_25033</name>
</gene>